<protein>
    <recommendedName>
        <fullName evidence="4">Gla domain-containing protein</fullName>
    </recommendedName>
</protein>
<dbReference type="AlphaFoldDB" id="A0A8C8RWZ2"/>
<evidence type="ECO:0000313" key="5">
    <source>
        <dbReference type="Ensembl" id="ENSPCEP00000010836.1"/>
    </source>
</evidence>
<dbReference type="PRINTS" id="PR00001">
    <property type="entry name" value="GLABLOOD"/>
</dbReference>
<keyword evidence="6" id="KW-1185">Reference proteome</keyword>
<reference evidence="5" key="1">
    <citation type="submission" date="2025-08" db="UniProtKB">
        <authorList>
            <consortium name="Ensembl"/>
        </authorList>
    </citation>
    <scope>IDENTIFICATION</scope>
</reference>
<dbReference type="InterPro" id="IPR000294">
    <property type="entry name" value="GLA_domain"/>
</dbReference>
<evidence type="ECO:0000256" key="2">
    <source>
        <dbReference type="SAM" id="MobiDB-lite"/>
    </source>
</evidence>
<evidence type="ECO:0000256" key="1">
    <source>
        <dbReference type="ARBA" id="ARBA00023157"/>
    </source>
</evidence>
<dbReference type="FunFam" id="4.10.740.10:FF:000001">
    <property type="entry name" value="vitamin K-dependent protein S"/>
    <property type="match status" value="1"/>
</dbReference>
<proteinExistence type="predicted"/>
<dbReference type="PROSITE" id="PS00011">
    <property type="entry name" value="GLA_1"/>
    <property type="match status" value="1"/>
</dbReference>
<dbReference type="Ensembl" id="ENSPCET00000011195.1">
    <property type="protein sequence ID" value="ENSPCEP00000010836.1"/>
    <property type="gene ID" value="ENSPCEG00000008586.1"/>
</dbReference>
<dbReference type="SMART" id="SM00069">
    <property type="entry name" value="GLA"/>
    <property type="match status" value="1"/>
</dbReference>
<keyword evidence="1" id="KW-1015">Disulfide bond</keyword>
<sequence length="205" mass="22549">MWRVLVLLLLSQAFASGFVGASRRLRSHMPQGGQMFLDADTAQGFLGRRLLYNHWDFELVTPGNLERECREEVCNYEEAREVFEDDAATKIFWETYPHNGKGGSSDSPGVDVAGLVAGLVASLVLMIMIGVLVMYCVKYRAKQHRHHSVHVPLNPDVPLTCLPGDPKPLGPPGLPSYQEALEASGVHDAPPPPYPRAPSSFDQPS</sequence>
<dbReference type="InterPro" id="IPR035972">
    <property type="entry name" value="GLA-like_dom_SF"/>
</dbReference>
<keyword evidence="3" id="KW-0472">Membrane</keyword>
<dbReference type="GO" id="GO:0005615">
    <property type="term" value="C:extracellular space"/>
    <property type="evidence" value="ECO:0007669"/>
    <property type="project" value="TreeGrafter"/>
</dbReference>
<feature type="domain" description="Gla" evidence="4">
    <location>
        <begin position="52"/>
        <end position="98"/>
    </location>
</feature>
<dbReference type="InterPro" id="IPR050442">
    <property type="entry name" value="Peptidase_S1_coag_factors"/>
</dbReference>
<feature type="compositionally biased region" description="Pro residues" evidence="2">
    <location>
        <begin position="165"/>
        <end position="174"/>
    </location>
</feature>
<dbReference type="Pfam" id="PF00594">
    <property type="entry name" value="Gla"/>
    <property type="match status" value="1"/>
</dbReference>
<feature type="region of interest" description="Disordered" evidence="2">
    <location>
        <begin position="162"/>
        <end position="205"/>
    </location>
</feature>
<name>A0A8C8RWZ2_9SAUR</name>
<dbReference type="Proteomes" id="UP000694393">
    <property type="component" value="Unplaced"/>
</dbReference>
<reference evidence="5" key="2">
    <citation type="submission" date="2025-09" db="UniProtKB">
        <authorList>
            <consortium name="Ensembl"/>
        </authorList>
    </citation>
    <scope>IDENTIFICATION</scope>
</reference>
<evidence type="ECO:0000313" key="6">
    <source>
        <dbReference type="Proteomes" id="UP000694393"/>
    </source>
</evidence>
<organism evidence="5 6">
    <name type="scientific">Pelusios castaneus</name>
    <name type="common">West African mud turtle</name>
    <dbReference type="NCBI Taxonomy" id="367368"/>
    <lineage>
        <taxon>Eukaryota</taxon>
        <taxon>Metazoa</taxon>
        <taxon>Chordata</taxon>
        <taxon>Craniata</taxon>
        <taxon>Vertebrata</taxon>
        <taxon>Euteleostomi</taxon>
        <taxon>Archelosauria</taxon>
        <taxon>Testudinata</taxon>
        <taxon>Testudines</taxon>
        <taxon>Pleurodira</taxon>
        <taxon>Pelomedusidae</taxon>
        <taxon>Pelusios</taxon>
    </lineage>
</organism>
<dbReference type="InterPro" id="IPR017857">
    <property type="entry name" value="Coagulation_fac-like_Gla_dom"/>
</dbReference>
<keyword evidence="3" id="KW-1133">Transmembrane helix</keyword>
<dbReference type="PROSITE" id="PS50998">
    <property type="entry name" value="GLA_2"/>
    <property type="match status" value="1"/>
</dbReference>
<dbReference type="GO" id="GO:0005509">
    <property type="term" value="F:calcium ion binding"/>
    <property type="evidence" value="ECO:0007669"/>
    <property type="project" value="InterPro"/>
</dbReference>
<dbReference type="PANTHER" id="PTHR24278">
    <property type="entry name" value="COAGULATION FACTOR"/>
    <property type="match status" value="1"/>
</dbReference>
<dbReference type="GO" id="GO:0005886">
    <property type="term" value="C:plasma membrane"/>
    <property type="evidence" value="ECO:0007669"/>
    <property type="project" value="TreeGrafter"/>
</dbReference>
<accession>A0A8C8RWZ2</accession>
<dbReference type="PANTHER" id="PTHR24278:SF30">
    <property type="entry name" value="TRANSMEMBRANE GAMMA-CARBOXYGLUTAMIC ACID PROTEIN 2"/>
    <property type="match status" value="1"/>
</dbReference>
<evidence type="ECO:0000256" key="3">
    <source>
        <dbReference type="SAM" id="Phobius"/>
    </source>
</evidence>
<evidence type="ECO:0000259" key="4">
    <source>
        <dbReference type="PROSITE" id="PS50998"/>
    </source>
</evidence>
<feature type="transmembrane region" description="Helical" evidence="3">
    <location>
        <begin position="112"/>
        <end position="137"/>
    </location>
</feature>
<dbReference type="SUPFAM" id="SSF57630">
    <property type="entry name" value="GLA-domain"/>
    <property type="match status" value="1"/>
</dbReference>
<keyword evidence="3" id="KW-0812">Transmembrane</keyword>
<dbReference type="Gene3D" id="4.10.740.10">
    <property type="entry name" value="Coagulation Factor IX"/>
    <property type="match status" value="1"/>
</dbReference>